<evidence type="ECO:0000256" key="3">
    <source>
        <dbReference type="ARBA" id="ARBA00022553"/>
    </source>
</evidence>
<evidence type="ECO:0000259" key="10">
    <source>
        <dbReference type="PROSITE" id="PS50109"/>
    </source>
</evidence>
<evidence type="ECO:0000256" key="9">
    <source>
        <dbReference type="SAM" id="Phobius"/>
    </source>
</evidence>
<evidence type="ECO:0000256" key="5">
    <source>
        <dbReference type="ARBA" id="ARBA00022741"/>
    </source>
</evidence>
<dbReference type="AlphaFoldDB" id="A0A3G9J9A5"/>
<dbReference type="EC" id="2.7.13.3" evidence="2"/>
<feature type="transmembrane region" description="Helical" evidence="9">
    <location>
        <begin position="52"/>
        <end position="72"/>
    </location>
</feature>
<organism evidence="11 12">
    <name type="scientific">Paenibacillus baekrokdamisoli</name>
    <dbReference type="NCBI Taxonomy" id="1712516"/>
    <lineage>
        <taxon>Bacteria</taxon>
        <taxon>Bacillati</taxon>
        <taxon>Bacillota</taxon>
        <taxon>Bacilli</taxon>
        <taxon>Bacillales</taxon>
        <taxon>Paenibacillaceae</taxon>
        <taxon>Paenibacillus</taxon>
    </lineage>
</organism>
<keyword evidence="9" id="KW-0472">Membrane</keyword>
<keyword evidence="6" id="KW-0418">Kinase</keyword>
<feature type="transmembrane region" description="Helical" evidence="9">
    <location>
        <begin position="78"/>
        <end position="101"/>
    </location>
</feature>
<dbReference type="Gene3D" id="3.30.565.10">
    <property type="entry name" value="Histidine kinase-like ATPase, C-terminal domain"/>
    <property type="match status" value="1"/>
</dbReference>
<evidence type="ECO:0000256" key="7">
    <source>
        <dbReference type="ARBA" id="ARBA00022840"/>
    </source>
</evidence>
<name>A0A3G9J9A5_9BACL</name>
<dbReference type="SMART" id="SM00387">
    <property type="entry name" value="HATPase_c"/>
    <property type="match status" value="1"/>
</dbReference>
<keyword evidence="9" id="KW-0812">Transmembrane</keyword>
<dbReference type="GO" id="GO:0005524">
    <property type="term" value="F:ATP binding"/>
    <property type="evidence" value="ECO:0007669"/>
    <property type="project" value="UniProtKB-KW"/>
</dbReference>
<feature type="domain" description="Histidine kinase" evidence="10">
    <location>
        <begin position="191"/>
        <end position="402"/>
    </location>
</feature>
<evidence type="ECO:0000256" key="6">
    <source>
        <dbReference type="ARBA" id="ARBA00022777"/>
    </source>
</evidence>
<keyword evidence="5" id="KW-0547">Nucleotide-binding</keyword>
<dbReference type="InterPro" id="IPR004358">
    <property type="entry name" value="Sig_transdc_His_kin-like_C"/>
</dbReference>
<dbReference type="GO" id="GO:0004673">
    <property type="term" value="F:protein histidine kinase activity"/>
    <property type="evidence" value="ECO:0007669"/>
    <property type="project" value="UniProtKB-EC"/>
</dbReference>
<dbReference type="PANTHER" id="PTHR43065">
    <property type="entry name" value="SENSOR HISTIDINE KINASE"/>
    <property type="match status" value="1"/>
</dbReference>
<dbReference type="GO" id="GO:0000160">
    <property type="term" value="P:phosphorelay signal transduction system"/>
    <property type="evidence" value="ECO:0007669"/>
    <property type="project" value="UniProtKB-KW"/>
</dbReference>
<accession>A0A3G9J9A5</accession>
<dbReference type="PANTHER" id="PTHR43065:SF10">
    <property type="entry name" value="PEROXIDE STRESS-ACTIVATED HISTIDINE KINASE MAK3"/>
    <property type="match status" value="1"/>
</dbReference>
<dbReference type="InterPro" id="IPR036890">
    <property type="entry name" value="HATPase_C_sf"/>
</dbReference>
<keyword evidence="9" id="KW-1133">Transmembrane helix</keyword>
<dbReference type="InterPro" id="IPR003594">
    <property type="entry name" value="HATPase_dom"/>
</dbReference>
<dbReference type="EMBL" id="AP019308">
    <property type="protein sequence ID" value="BBH22421.1"/>
    <property type="molecule type" value="Genomic_DNA"/>
</dbReference>
<keyword evidence="12" id="KW-1185">Reference proteome</keyword>
<evidence type="ECO:0000256" key="8">
    <source>
        <dbReference type="ARBA" id="ARBA00023012"/>
    </source>
</evidence>
<evidence type="ECO:0000256" key="2">
    <source>
        <dbReference type="ARBA" id="ARBA00012438"/>
    </source>
</evidence>
<keyword evidence="3" id="KW-0597">Phosphoprotein</keyword>
<dbReference type="PRINTS" id="PR00344">
    <property type="entry name" value="BCTRLSENSOR"/>
</dbReference>
<sequence>MLFTGLGSLSDVVVQSELRSFLFFILQACSPYGFVMFAISYSEAVTHHTKKLLAYVLPLPIAVTLLVSPLRPEIQIDFILMLLWTAPYYLGGCCLLVSSYLKEKNRVKRKYRLITSCFFVPPIIAIVVFNHMNRAVNQKFDGYLNLSIVVWCGFVFFIIAAIRFGVLGVRIRFERQLHDQMIKGLASGAAMFNHAVKNRITNIDMLTGRVKEHVHAQRSEQIDEDIERILAETKQVMHMVKRIQKQIEDVELVEGGANLMDMMTHALHSNRYLLESKRVSVSTDYSFVGDMMCDKLHLQEVFSNLICNAIDAMEGEGGALAIRIYEGKSGIRIDFADNGKGLAKKAEAQIFDPFYSTKKREENFGLGLSYCYLIMQKHDGSIKVSSNQGAGTTFTLQFPKYRKM</sequence>
<dbReference type="KEGG" id="pbk:Back11_37660"/>
<keyword evidence="4" id="KW-0808">Transferase</keyword>
<feature type="transmembrane region" description="Helical" evidence="9">
    <location>
        <begin position="113"/>
        <end position="132"/>
    </location>
</feature>
<protein>
    <recommendedName>
        <fullName evidence="2">histidine kinase</fullName>
        <ecNumber evidence="2">2.7.13.3</ecNumber>
    </recommendedName>
</protein>
<dbReference type="Pfam" id="PF02518">
    <property type="entry name" value="HATPase_c"/>
    <property type="match status" value="1"/>
</dbReference>
<keyword evidence="8" id="KW-0902">Two-component regulatory system</keyword>
<dbReference type="PROSITE" id="PS50109">
    <property type="entry name" value="HIS_KIN"/>
    <property type="match status" value="1"/>
</dbReference>
<evidence type="ECO:0000256" key="1">
    <source>
        <dbReference type="ARBA" id="ARBA00000085"/>
    </source>
</evidence>
<evidence type="ECO:0000256" key="4">
    <source>
        <dbReference type="ARBA" id="ARBA00022679"/>
    </source>
</evidence>
<dbReference type="SUPFAM" id="SSF55874">
    <property type="entry name" value="ATPase domain of HSP90 chaperone/DNA topoisomerase II/histidine kinase"/>
    <property type="match status" value="1"/>
</dbReference>
<dbReference type="Proteomes" id="UP000275368">
    <property type="component" value="Chromosome"/>
</dbReference>
<feature type="transmembrane region" description="Helical" evidence="9">
    <location>
        <begin position="20"/>
        <end position="40"/>
    </location>
</feature>
<proteinExistence type="predicted"/>
<comment type="catalytic activity">
    <reaction evidence="1">
        <text>ATP + protein L-histidine = ADP + protein N-phospho-L-histidine.</text>
        <dbReference type="EC" id="2.7.13.3"/>
    </reaction>
</comment>
<keyword evidence="7" id="KW-0067">ATP-binding</keyword>
<evidence type="ECO:0000313" key="12">
    <source>
        <dbReference type="Proteomes" id="UP000275368"/>
    </source>
</evidence>
<dbReference type="InterPro" id="IPR005467">
    <property type="entry name" value="His_kinase_dom"/>
</dbReference>
<feature type="transmembrane region" description="Helical" evidence="9">
    <location>
        <begin position="144"/>
        <end position="166"/>
    </location>
</feature>
<evidence type="ECO:0000313" key="11">
    <source>
        <dbReference type="EMBL" id="BBH22421.1"/>
    </source>
</evidence>
<gene>
    <name evidence="11" type="ORF">Back11_37660</name>
</gene>
<reference evidence="11 12" key="1">
    <citation type="submission" date="2018-11" db="EMBL/GenBank/DDBJ databases">
        <title>Complete genome sequence of Paenibacillus baekrokdamisoli strain KCTC 33723.</title>
        <authorList>
            <person name="Kang S.W."/>
            <person name="Lee K.C."/>
            <person name="Kim K.K."/>
            <person name="Kim J.S."/>
            <person name="Kim D.S."/>
            <person name="Ko S.H."/>
            <person name="Yang S.H."/>
            <person name="Lee J.S."/>
        </authorList>
    </citation>
    <scope>NUCLEOTIDE SEQUENCE [LARGE SCALE GENOMIC DNA]</scope>
    <source>
        <strain evidence="11 12">KCTC 33723</strain>
    </source>
</reference>